<feature type="region of interest" description="Disordered" evidence="1">
    <location>
        <begin position="881"/>
        <end position="925"/>
    </location>
</feature>
<evidence type="ECO:0008006" key="4">
    <source>
        <dbReference type="Google" id="ProtNLM"/>
    </source>
</evidence>
<evidence type="ECO:0000313" key="2">
    <source>
        <dbReference type="Ensembl" id="ENSLBEP00000013102.1"/>
    </source>
</evidence>
<dbReference type="PANTHER" id="PTHR28634:SF1">
    <property type="entry name" value="ZINC FINGER B-BOX DOMAIN-CONTAINING PROTEIN 1"/>
    <property type="match status" value="1"/>
</dbReference>
<feature type="region of interest" description="Disordered" evidence="1">
    <location>
        <begin position="243"/>
        <end position="273"/>
    </location>
</feature>
<dbReference type="Proteomes" id="UP000261660">
    <property type="component" value="Unplaced"/>
</dbReference>
<feature type="compositionally biased region" description="Polar residues" evidence="1">
    <location>
        <begin position="331"/>
        <end position="354"/>
    </location>
</feature>
<feature type="compositionally biased region" description="Low complexity" evidence="1">
    <location>
        <begin position="487"/>
        <end position="499"/>
    </location>
</feature>
<dbReference type="STRING" id="56723.ENSLBEP00000013102"/>
<organism evidence="2 3">
    <name type="scientific">Labrus bergylta</name>
    <name type="common">ballan wrasse</name>
    <dbReference type="NCBI Taxonomy" id="56723"/>
    <lineage>
        <taxon>Eukaryota</taxon>
        <taxon>Metazoa</taxon>
        <taxon>Chordata</taxon>
        <taxon>Craniata</taxon>
        <taxon>Vertebrata</taxon>
        <taxon>Euteleostomi</taxon>
        <taxon>Actinopterygii</taxon>
        <taxon>Neopterygii</taxon>
        <taxon>Teleostei</taxon>
        <taxon>Neoteleostei</taxon>
        <taxon>Acanthomorphata</taxon>
        <taxon>Eupercaria</taxon>
        <taxon>Labriformes</taxon>
        <taxon>Labridae</taxon>
        <taxon>Labrus</taxon>
    </lineage>
</organism>
<dbReference type="GeneTree" id="ENSGT00960000186767"/>
<feature type="compositionally biased region" description="Polar residues" evidence="1">
    <location>
        <begin position="477"/>
        <end position="486"/>
    </location>
</feature>
<sequence length="925" mass="102158">MCAECTEDYCIGCFTKFHQKGALKLHRIIPIQTDLQTHVSTRDVVSCIQKQYNPNSYPAPTSPKPSPKSKPRPDLTSMSNALTIHGDKQPGEETEVEAKPMQLHHDNSQQVFHVSHEEKKEGMMEERPKSDRERGFSTFLLRGEFNEEESARSFQEALRQWRGEKRDVAGETMSEEAMWTPVRPVSVSAMGTQTGLASDRGTKGRGKGEGEDRVPFRVEFTENSLTYMDRLLLKKHRRTPIEAHSPSLAFESDLKSQPNPDTEEETASSLTAEEEDFRRYFASLFAVPHSRGRTDPQTTTPESCLIIEVLDERDRDIGGVFIRQQRKDNNGKFSPGQQVLSNGRATVPQTPLTNASSSESKSSACSTAETPRALKKSIKTPTIMSHKPYCSPTVYKSKPDCGSPQLMSSLSLQDQTRIPMSSHSPTSFQPDVSPLASATPTLPEEPRSPSPSISFSLRSTFTVSPSSSTESPLLPTVNQSTPPQIGSDSSLLPVQPQSSQLFSQSVSSVRLSQSSPSNLLSQRQSQQSLCDPEFLLSHHQLQLPQSPVSPSPNPPPRTLEPCQAVRPPPGAYSRHASTPTNQDTPIVMSFTSISGDHESTASQQDTQCIPSLLSHNFVVSQDSPLALKVEEEEEEELSIDSGDDMSSDSLGLAPHEDDSSDEDTQMHGRLMREETREEERAYLAISHPDDSLVAAEREKELQTDEQEQLSEPAMVMQRRSVGSGSEQFCDLDGFLPLGLDINSGHSDTADHTHRDSLHTSRTSLNESELAESEDFGPSSSLTSRTEEHLAIRLMKGSHTQPTEIKIRSTTPTRRGEISATELRTSVLGPVLSQAAKEILEICCVDKAGCEDPDLDNDTTENTLHDLEQELRLMTKGKQNSILGSEKHGSQGQHGEHRLTPGRVREEQKDEEAAAQRDQQSVLLLP</sequence>
<feature type="region of interest" description="Disordered" evidence="1">
    <location>
        <begin position="52"/>
        <end position="105"/>
    </location>
</feature>
<feature type="compositionally biased region" description="Polar residues" evidence="1">
    <location>
        <begin position="916"/>
        <end position="925"/>
    </location>
</feature>
<feature type="compositionally biased region" description="Low complexity" evidence="1">
    <location>
        <begin position="450"/>
        <end position="476"/>
    </location>
</feature>
<name>A0A3Q3F2X5_9LABR</name>
<feature type="compositionally biased region" description="Basic and acidic residues" evidence="1">
    <location>
        <begin position="884"/>
        <end position="914"/>
    </location>
</feature>
<evidence type="ECO:0000313" key="3">
    <source>
        <dbReference type="Proteomes" id="UP000261660"/>
    </source>
</evidence>
<feature type="region of interest" description="Disordered" evidence="1">
    <location>
        <begin position="416"/>
        <end position="499"/>
    </location>
</feature>
<dbReference type="PANTHER" id="PTHR28634">
    <property type="entry name" value="ZINC FINGER B-BOX DOMAIN-CONTAINING PROTEIN 1"/>
    <property type="match status" value="1"/>
</dbReference>
<proteinExistence type="predicted"/>
<reference evidence="2" key="2">
    <citation type="submission" date="2025-09" db="UniProtKB">
        <authorList>
            <consortium name="Ensembl"/>
        </authorList>
    </citation>
    <scope>IDENTIFICATION</scope>
</reference>
<dbReference type="InParanoid" id="A0A3Q3F2X5"/>
<dbReference type="AlphaFoldDB" id="A0A3Q3F2X5"/>
<dbReference type="Ensembl" id="ENSLBET00000013795.1">
    <property type="protein sequence ID" value="ENSLBEP00000013102.1"/>
    <property type="gene ID" value="ENSLBEG00000010090.1"/>
</dbReference>
<feature type="compositionally biased region" description="Pro residues" evidence="1">
    <location>
        <begin position="547"/>
        <end position="558"/>
    </location>
</feature>
<feature type="compositionally biased region" description="Basic and acidic residues" evidence="1">
    <location>
        <begin position="747"/>
        <end position="758"/>
    </location>
</feature>
<feature type="region of interest" description="Disordered" evidence="1">
    <location>
        <begin position="746"/>
        <end position="784"/>
    </location>
</feature>
<feature type="compositionally biased region" description="Polar residues" evidence="1">
    <location>
        <begin position="575"/>
        <end position="585"/>
    </location>
</feature>
<feature type="region of interest" description="Disordered" evidence="1">
    <location>
        <begin position="542"/>
        <end position="585"/>
    </location>
</feature>
<feature type="region of interest" description="Disordered" evidence="1">
    <location>
        <begin position="323"/>
        <end position="380"/>
    </location>
</feature>
<accession>A0A3Q3F2X5</accession>
<feature type="compositionally biased region" description="Low complexity" evidence="1">
    <location>
        <begin position="355"/>
        <end position="370"/>
    </location>
</feature>
<evidence type="ECO:0000256" key="1">
    <source>
        <dbReference type="SAM" id="MobiDB-lite"/>
    </source>
</evidence>
<feature type="compositionally biased region" description="Polar residues" evidence="1">
    <location>
        <begin position="416"/>
        <end position="430"/>
    </location>
</feature>
<feature type="compositionally biased region" description="Acidic residues" evidence="1">
    <location>
        <begin position="630"/>
        <end position="646"/>
    </location>
</feature>
<reference evidence="2" key="1">
    <citation type="submission" date="2025-08" db="UniProtKB">
        <authorList>
            <consortium name="Ensembl"/>
        </authorList>
    </citation>
    <scope>IDENTIFICATION</scope>
</reference>
<protein>
    <recommendedName>
        <fullName evidence="4">B box-type domain-containing protein</fullName>
    </recommendedName>
</protein>
<keyword evidence="3" id="KW-1185">Reference proteome</keyword>
<dbReference type="InterPro" id="IPR037688">
    <property type="entry name" value="ZBBX"/>
</dbReference>
<feature type="region of interest" description="Disordered" evidence="1">
    <location>
        <begin position="629"/>
        <end position="671"/>
    </location>
</feature>